<accession>A0A831SPK6</accession>
<gene>
    <name evidence="5" type="ORF">ENN50_02605</name>
</gene>
<evidence type="ECO:0000256" key="4">
    <source>
        <dbReference type="ARBA" id="ARBA00022833"/>
    </source>
</evidence>
<dbReference type="PANTHER" id="PTHR37418">
    <property type="entry name" value="3-KETO-5-AMINOHEXANOATE CLEAVAGE ENZYME-RELATED"/>
    <property type="match status" value="1"/>
</dbReference>
<dbReference type="GO" id="GO:0046872">
    <property type="term" value="F:metal ion binding"/>
    <property type="evidence" value="ECO:0007669"/>
    <property type="project" value="UniProtKB-KW"/>
</dbReference>
<proteinExistence type="predicted"/>
<evidence type="ECO:0008006" key="6">
    <source>
        <dbReference type="Google" id="ProtNLM"/>
    </source>
</evidence>
<dbReference type="EMBL" id="DSBW01000061">
    <property type="protein sequence ID" value="HED30584.1"/>
    <property type="molecule type" value="Genomic_DNA"/>
</dbReference>
<name>A0A831SPK6_PROAE</name>
<keyword evidence="4" id="KW-0862">Zinc</keyword>
<evidence type="ECO:0000256" key="1">
    <source>
        <dbReference type="ARBA" id="ARBA00001947"/>
    </source>
</evidence>
<protein>
    <recommendedName>
        <fullName evidence="6">3-keto-5-aminohexanoate cleavage protein</fullName>
    </recommendedName>
</protein>
<dbReference type="AlphaFoldDB" id="A0A831SPK6"/>
<keyword evidence="2" id="KW-0808">Transferase</keyword>
<comment type="cofactor">
    <cofactor evidence="1">
        <name>Zn(2+)</name>
        <dbReference type="ChEBI" id="CHEBI:29105"/>
    </cofactor>
</comment>
<dbReference type="Proteomes" id="UP000886335">
    <property type="component" value="Unassembled WGS sequence"/>
</dbReference>
<dbReference type="InterPro" id="IPR008567">
    <property type="entry name" value="BKACE"/>
</dbReference>
<dbReference type="GO" id="GO:0043720">
    <property type="term" value="F:3-keto-5-aminohexanoate cleavage activity"/>
    <property type="evidence" value="ECO:0007669"/>
    <property type="project" value="InterPro"/>
</dbReference>
<organism evidence="5">
    <name type="scientific">Prosthecochloris aestuarii</name>
    <dbReference type="NCBI Taxonomy" id="1102"/>
    <lineage>
        <taxon>Bacteria</taxon>
        <taxon>Pseudomonadati</taxon>
        <taxon>Chlorobiota</taxon>
        <taxon>Chlorobiia</taxon>
        <taxon>Chlorobiales</taxon>
        <taxon>Chlorobiaceae</taxon>
        <taxon>Prosthecochloris</taxon>
    </lineage>
</organism>
<keyword evidence="3" id="KW-0479">Metal-binding</keyword>
<sequence length="97" mass="10690">HMVQSLPENSVWAAAGLGQFQLPMNIGAVIAGGHVRVGVEDSIHYDYDRTIAASNEDLVRRIVRIAGELQRPVATVSEARKMIGLDEQAYMRSTDLR</sequence>
<evidence type="ECO:0000313" key="5">
    <source>
        <dbReference type="EMBL" id="HED30584.1"/>
    </source>
</evidence>
<evidence type="ECO:0000256" key="3">
    <source>
        <dbReference type="ARBA" id="ARBA00022723"/>
    </source>
</evidence>
<comment type="caution">
    <text evidence="5">The sequence shown here is derived from an EMBL/GenBank/DDBJ whole genome shotgun (WGS) entry which is preliminary data.</text>
</comment>
<evidence type="ECO:0000256" key="2">
    <source>
        <dbReference type="ARBA" id="ARBA00022679"/>
    </source>
</evidence>
<feature type="non-terminal residue" evidence="5">
    <location>
        <position position="1"/>
    </location>
</feature>
<dbReference type="InterPro" id="IPR013785">
    <property type="entry name" value="Aldolase_TIM"/>
</dbReference>
<dbReference type="PANTHER" id="PTHR37418:SF2">
    <property type="entry name" value="3-KETO-5-AMINOHEXANOATE CLEAVAGE ENZYME"/>
    <property type="match status" value="1"/>
</dbReference>
<dbReference type="Gene3D" id="3.20.20.70">
    <property type="entry name" value="Aldolase class I"/>
    <property type="match status" value="1"/>
</dbReference>
<reference evidence="5" key="1">
    <citation type="journal article" date="2020" name="mSystems">
        <title>Genome- and Community-Level Interaction Insights into Carbon Utilization and Element Cycling Functions of Hydrothermarchaeota in Hydrothermal Sediment.</title>
        <authorList>
            <person name="Zhou Z."/>
            <person name="Liu Y."/>
            <person name="Xu W."/>
            <person name="Pan J."/>
            <person name="Luo Z.H."/>
            <person name="Li M."/>
        </authorList>
    </citation>
    <scope>NUCLEOTIDE SEQUENCE [LARGE SCALE GENOMIC DNA]</scope>
    <source>
        <strain evidence="5">SpSt-1181</strain>
    </source>
</reference>
<dbReference type="Pfam" id="PF05853">
    <property type="entry name" value="BKACE"/>
    <property type="match status" value="1"/>
</dbReference>